<dbReference type="EMBL" id="FXUL01000017">
    <property type="protein sequence ID" value="SMP71972.1"/>
    <property type="molecule type" value="Genomic_DNA"/>
</dbReference>
<gene>
    <name evidence="2" type="ORF">SAMN06295970_117103</name>
</gene>
<keyword evidence="3" id="KW-1185">Reference proteome</keyword>
<dbReference type="InterPro" id="IPR009350">
    <property type="entry name" value="Phage_tail_T"/>
</dbReference>
<dbReference type="RefSeq" id="WP_283444002.1">
    <property type="nucleotide sequence ID" value="NZ_FXUL01000017.1"/>
</dbReference>
<dbReference type="Proteomes" id="UP001158049">
    <property type="component" value="Unassembled WGS sequence"/>
</dbReference>
<accession>A0ABY1QK85</accession>
<sequence>MSVRQAQREIDSAEFNEWMAYYSLEPFGEQIADIRHGIAVSTLANINRDAKQRREPYEVSDFVPWHEDNRRPKGETAILLEDPEQQTEAMINAMFGGSVLRA</sequence>
<reference evidence="2 3" key="1">
    <citation type="submission" date="2017-05" db="EMBL/GenBank/DDBJ databases">
        <authorList>
            <person name="Varghese N."/>
            <person name="Submissions S."/>
        </authorList>
    </citation>
    <scope>NUCLEOTIDE SEQUENCE [LARGE SCALE GENOMIC DNA]</scope>
    <source>
        <strain evidence="2 3">DSM 26001</strain>
    </source>
</reference>
<evidence type="ECO:0000313" key="2">
    <source>
        <dbReference type="EMBL" id="SMP71972.1"/>
    </source>
</evidence>
<name>A0ABY1QK85_9BURK</name>
<comment type="caution">
    <text evidence="2">The sequence shown here is derived from an EMBL/GenBank/DDBJ whole genome shotgun (WGS) entry which is preliminary data.</text>
</comment>
<protein>
    <recommendedName>
        <fullName evidence="1">Minor tail T domain-containing protein</fullName>
    </recommendedName>
</protein>
<proteinExistence type="predicted"/>
<evidence type="ECO:0000259" key="1">
    <source>
        <dbReference type="Pfam" id="PF06223"/>
    </source>
</evidence>
<evidence type="ECO:0000313" key="3">
    <source>
        <dbReference type="Proteomes" id="UP001158049"/>
    </source>
</evidence>
<organism evidence="2 3">
    <name type="scientific">Noviherbaspirillum suwonense</name>
    <dbReference type="NCBI Taxonomy" id="1224511"/>
    <lineage>
        <taxon>Bacteria</taxon>
        <taxon>Pseudomonadati</taxon>
        <taxon>Pseudomonadota</taxon>
        <taxon>Betaproteobacteria</taxon>
        <taxon>Burkholderiales</taxon>
        <taxon>Oxalobacteraceae</taxon>
        <taxon>Noviherbaspirillum</taxon>
    </lineage>
</organism>
<dbReference type="Pfam" id="PF06223">
    <property type="entry name" value="Phage_tail_T"/>
    <property type="match status" value="1"/>
</dbReference>
<feature type="domain" description="Minor tail T" evidence="1">
    <location>
        <begin position="11"/>
        <end position="86"/>
    </location>
</feature>